<keyword evidence="2" id="KW-1185">Reference proteome</keyword>
<dbReference type="AlphaFoldDB" id="A0A1A8ZGP7"/>
<dbReference type="Proteomes" id="UP000199385">
    <property type="component" value="Chromosome I"/>
</dbReference>
<dbReference type="STRING" id="261654.GA0070611_2237"/>
<dbReference type="InterPro" id="IPR045392">
    <property type="entry name" value="DUF6519"/>
</dbReference>
<accession>A0A1A8ZGP7</accession>
<dbReference type="RefSeq" id="WP_091662077.1">
    <property type="nucleotide sequence ID" value="NZ_LT594323.1"/>
</dbReference>
<sequence length="637" mass="67292">MAVITASTFDPLLAHVNVRLQQGVPIVDADWNTQDDIRKFELRAFLKWYVGDGVPEGNDGFRIGTGPANSFTIRAGVQGPGGSLPNAEAALRQVGRFIVDGLDVFLRSDVKFDQQPLHESQPGAAALATRLGVPVVTKLDTPVTDHRVLVELDVWERLLTPDEDPGLIHTGLGVETCARTRREWVVRAYPETTPGPHLPGHSYATLAVLQRFTGQDVVADGQIIDRRQRRLLLPPANLVTDLLGVDPYDYRAGQGRPPISLREAINALLAGQLPTTADLSVSPGPGSDTIRRAFVLDSQNGLAAFWISPRVGSVNQIFATRIDLAAPDAGFAPAVAVTSGTTHVEPTAVPLPNGEFLVAYQNGLLSSASTDVVFKRATLAGLAAAPEQALSATAGTADETPFGVLSADIVTFFVRQAATNTWFFRRYRHTDSTFLDATPVALPAPAAAGVAGGLHATAAGGVVWFGYVTTAGNTMTLGRLTPTAPAASAVDHVIPAPLAGTDPFVVGVSATEAMVFYKDTQVKVVSAQSGSWQTGAVVTVPGSDADTQPAAARDANGTCFLLATRPVTGAGNEVFLRRRDPATGVWGSAQQVISSPSNDQNPHPVLVPGQGIWVLWRSDRPGAGNFDLYAKRIVTAI</sequence>
<dbReference type="OrthoDB" id="134981at2"/>
<evidence type="ECO:0000313" key="1">
    <source>
        <dbReference type="EMBL" id="SBT43193.1"/>
    </source>
</evidence>
<evidence type="ECO:0000313" key="2">
    <source>
        <dbReference type="Proteomes" id="UP000199385"/>
    </source>
</evidence>
<protein>
    <submittedName>
        <fullName evidence="1">Uncharacterized protein</fullName>
    </submittedName>
</protein>
<reference evidence="2" key="1">
    <citation type="submission" date="2016-06" db="EMBL/GenBank/DDBJ databases">
        <authorList>
            <person name="Varghese N."/>
            <person name="Submissions Spin"/>
        </authorList>
    </citation>
    <scope>NUCLEOTIDE SEQUENCE [LARGE SCALE GENOMIC DNA]</scope>
    <source>
        <strain evidence="2">DSM 44815</strain>
    </source>
</reference>
<dbReference type="PATRIC" id="fig|261654.4.peg.2280"/>
<gene>
    <name evidence="1" type="ORF">GA0070611_2237</name>
</gene>
<name>A0A1A8ZGP7_9ACTN</name>
<organism evidence="1 2">
    <name type="scientific">Micromonospora auratinigra</name>
    <dbReference type="NCBI Taxonomy" id="261654"/>
    <lineage>
        <taxon>Bacteria</taxon>
        <taxon>Bacillati</taxon>
        <taxon>Actinomycetota</taxon>
        <taxon>Actinomycetes</taxon>
        <taxon>Micromonosporales</taxon>
        <taxon>Micromonosporaceae</taxon>
        <taxon>Micromonospora</taxon>
    </lineage>
</organism>
<dbReference type="EMBL" id="LT594323">
    <property type="protein sequence ID" value="SBT43193.1"/>
    <property type="molecule type" value="Genomic_DNA"/>
</dbReference>
<proteinExistence type="predicted"/>
<dbReference type="Pfam" id="PF20129">
    <property type="entry name" value="DUF6519"/>
    <property type="match status" value="1"/>
</dbReference>